<dbReference type="AlphaFoldDB" id="A0A915PWN2"/>
<dbReference type="InterPro" id="IPR026074">
    <property type="entry name" value="MAP1"/>
</dbReference>
<accession>A0A915PWN2</accession>
<feature type="region of interest" description="Disordered" evidence="2">
    <location>
        <begin position="374"/>
        <end position="436"/>
    </location>
</feature>
<dbReference type="PANTHER" id="PTHR13843">
    <property type="entry name" value="MICROTUBULE-ASSOCIATED PROTEIN"/>
    <property type="match status" value="1"/>
</dbReference>
<dbReference type="InterPro" id="IPR057480">
    <property type="entry name" value="MAP1A/B/S-like_MBL"/>
</dbReference>
<evidence type="ECO:0000256" key="1">
    <source>
        <dbReference type="SAM" id="Coils"/>
    </source>
</evidence>
<feature type="region of interest" description="Disordered" evidence="2">
    <location>
        <begin position="570"/>
        <end position="593"/>
    </location>
</feature>
<feature type="region of interest" description="Disordered" evidence="2">
    <location>
        <begin position="313"/>
        <end position="351"/>
    </location>
</feature>
<dbReference type="GO" id="GO:0016358">
    <property type="term" value="P:dendrite development"/>
    <property type="evidence" value="ECO:0007669"/>
    <property type="project" value="TreeGrafter"/>
</dbReference>
<dbReference type="GO" id="GO:0005874">
    <property type="term" value="C:microtubule"/>
    <property type="evidence" value="ECO:0007669"/>
    <property type="project" value="InterPro"/>
</dbReference>
<feature type="compositionally biased region" description="Basic and acidic residues" evidence="2">
    <location>
        <begin position="407"/>
        <end position="423"/>
    </location>
</feature>
<feature type="compositionally biased region" description="Polar residues" evidence="2">
    <location>
        <begin position="330"/>
        <end position="349"/>
    </location>
</feature>
<reference evidence="5" key="1">
    <citation type="submission" date="2022-11" db="UniProtKB">
        <authorList>
            <consortium name="WormBaseParasite"/>
        </authorList>
    </citation>
    <scope>IDENTIFICATION</scope>
</reference>
<dbReference type="GO" id="GO:0045202">
    <property type="term" value="C:synapse"/>
    <property type="evidence" value="ECO:0007669"/>
    <property type="project" value="TreeGrafter"/>
</dbReference>
<dbReference type="GO" id="GO:0008017">
    <property type="term" value="F:microtubule binding"/>
    <property type="evidence" value="ECO:0007669"/>
    <property type="project" value="InterPro"/>
</dbReference>
<evidence type="ECO:0000256" key="2">
    <source>
        <dbReference type="SAM" id="MobiDB-lite"/>
    </source>
</evidence>
<feature type="region of interest" description="Disordered" evidence="2">
    <location>
        <begin position="467"/>
        <end position="510"/>
    </location>
</feature>
<feature type="coiled-coil region" evidence="1">
    <location>
        <begin position="714"/>
        <end position="748"/>
    </location>
</feature>
<dbReference type="GO" id="GO:0000226">
    <property type="term" value="P:microtubule cytoskeleton organization"/>
    <property type="evidence" value="ECO:0007669"/>
    <property type="project" value="InterPro"/>
</dbReference>
<name>A0A915PWN2_9BILA</name>
<dbReference type="GO" id="GO:0003779">
    <property type="term" value="F:actin binding"/>
    <property type="evidence" value="ECO:0007669"/>
    <property type="project" value="TreeGrafter"/>
</dbReference>
<dbReference type="GO" id="GO:0005875">
    <property type="term" value="C:microtubule associated complex"/>
    <property type="evidence" value="ECO:0007669"/>
    <property type="project" value="TreeGrafter"/>
</dbReference>
<dbReference type="PANTHER" id="PTHR13843:SF12">
    <property type="entry name" value="ATPASE F1_V1_A1 COMPLEX ALPHA_BETA SUBUNIT NUCLEOTIDE-BINDING DOMAIN-CONTAINING PROTEIN"/>
    <property type="match status" value="1"/>
</dbReference>
<evidence type="ECO:0000313" key="5">
    <source>
        <dbReference type="WBParaSite" id="sdigi.contig311.g7329.t1"/>
    </source>
</evidence>
<evidence type="ECO:0000259" key="3">
    <source>
        <dbReference type="Pfam" id="PF25281"/>
    </source>
</evidence>
<protein>
    <submittedName>
        <fullName evidence="5">Microtubule-associated protein futsch</fullName>
    </submittedName>
</protein>
<dbReference type="GO" id="GO:0005829">
    <property type="term" value="C:cytosol"/>
    <property type="evidence" value="ECO:0007669"/>
    <property type="project" value="TreeGrafter"/>
</dbReference>
<dbReference type="Proteomes" id="UP000887581">
    <property type="component" value="Unplaced"/>
</dbReference>
<dbReference type="WBParaSite" id="sdigi.contig311.g7329.t1">
    <property type="protein sequence ID" value="sdigi.contig311.g7329.t1"/>
    <property type="gene ID" value="sdigi.contig311.g7329"/>
</dbReference>
<dbReference type="Pfam" id="PF25281">
    <property type="entry name" value="MBL_MAP1B"/>
    <property type="match status" value="1"/>
</dbReference>
<organism evidence="4 5">
    <name type="scientific">Setaria digitata</name>
    <dbReference type="NCBI Taxonomy" id="48799"/>
    <lineage>
        <taxon>Eukaryota</taxon>
        <taxon>Metazoa</taxon>
        <taxon>Ecdysozoa</taxon>
        <taxon>Nematoda</taxon>
        <taxon>Chromadorea</taxon>
        <taxon>Rhabditida</taxon>
        <taxon>Spirurina</taxon>
        <taxon>Spiruromorpha</taxon>
        <taxon>Filarioidea</taxon>
        <taxon>Setariidae</taxon>
        <taxon>Setaria</taxon>
    </lineage>
</organism>
<sequence length="957" mass="103862">MMREVVGSDFFTLRLNWHQLLARTVRSDGEKGQEKEVRFTKFTSSIRDTAAEPTATVSAVSLIVKTVHADLVQLLPAGHSVGSIRTRRPLMYVFSGGNEDAAFFSVNGFSILLDGGDRKDVPYWNLIRNYDKISAAVVTRVSPRCLQGISAILMRKCLEECHPNFGSLICNLPPSSIANGDSEASKVLRAMHEGLRAEGLKPIEAFASAKMEAITLYEVIGEGALRMIVLNPERGSKDLISLVHALKTDENIEKFAALTSLALLLVWHPSDHTLPVSRILITGSCSLEKLYASLEKLKNEEYLRYPEFTQATKEKTSAARPGRIIRKPTPTKSASSLVRSSPLQTTTGESLKKMVRQPVAGAVPSRVSTIAKRAGVEPAKAHATNSGKSHALETKVGSRTGKSGVNDAKKNSLLEVKPKEGEIGKTNAPDKAGVRIPLAKMKAEDANSTSTDVQSTKVLKGLVTSAGLPSLDSSRATNPSHVEQSSESNTFVPCESPPMPKSPIVPQAPDDNGLLDGIEEPMKVRRISMDFSNEDKNFEEVIQEAPEKGFDLLNSALPPQDTPLLDSTPMTPPSVEATTESLVSPVGSPSKERTECRNGEAEVHKQELLQKDSLQDLFGTDISPFTAGLITGIVDDAPSMQELPSEDNDELEISKSSTKSTLLNELKNGALVHDDKHDETGKATSQTSGITHEAFSARSSVSSDSVTAQPDPALDEVIDSLAEASEMVDNARKTTAELECHAQDLTAQLTDNVQPTTVTATAGFAEHLEGVKDVFDGQVTSIMHDINDNANALANQNSYEEKRAEEMYLPPMTSAARTRTKPVVNGIKIKPKLSQPLYFDIVFVPHHGAHPILKDEEAAKAFVTSVRSRRYILSGKDSIRTYFIDGLISGKTAWNKPELEVDVLPTHDSDELTLYSHEKADEMAEAGISLRCSVERCTLRLSSGGTDDVCAAFKFEM</sequence>
<feature type="domain" description="Microtubule-associated protein 1A/B/S-like MBL-like" evidence="3">
    <location>
        <begin position="72"/>
        <end position="311"/>
    </location>
</feature>
<evidence type="ECO:0000313" key="4">
    <source>
        <dbReference type="Proteomes" id="UP000887581"/>
    </source>
</evidence>
<dbReference type="GO" id="GO:0007409">
    <property type="term" value="P:axonogenesis"/>
    <property type="evidence" value="ECO:0007669"/>
    <property type="project" value="TreeGrafter"/>
</dbReference>
<dbReference type="GO" id="GO:0030425">
    <property type="term" value="C:dendrite"/>
    <property type="evidence" value="ECO:0007669"/>
    <property type="project" value="TreeGrafter"/>
</dbReference>
<keyword evidence="1" id="KW-0175">Coiled coil</keyword>
<dbReference type="GO" id="GO:0031114">
    <property type="term" value="P:regulation of microtubule depolymerization"/>
    <property type="evidence" value="ECO:0007669"/>
    <property type="project" value="TreeGrafter"/>
</dbReference>
<feature type="compositionally biased region" description="Polar residues" evidence="2">
    <location>
        <begin position="471"/>
        <end position="491"/>
    </location>
</feature>
<dbReference type="GO" id="GO:0043025">
    <property type="term" value="C:neuronal cell body"/>
    <property type="evidence" value="ECO:0007669"/>
    <property type="project" value="TreeGrafter"/>
</dbReference>
<proteinExistence type="predicted"/>
<keyword evidence="4" id="KW-1185">Reference proteome</keyword>